<dbReference type="AlphaFoldDB" id="B0T298"/>
<reference evidence="1" key="1">
    <citation type="submission" date="2008-01" db="EMBL/GenBank/DDBJ databases">
        <title>Complete sequence of chromosome of Caulobacter sp. K31.</title>
        <authorList>
            <consortium name="US DOE Joint Genome Institute"/>
            <person name="Copeland A."/>
            <person name="Lucas S."/>
            <person name="Lapidus A."/>
            <person name="Barry K."/>
            <person name="Glavina del Rio T."/>
            <person name="Dalin E."/>
            <person name="Tice H."/>
            <person name="Pitluck S."/>
            <person name="Bruce D."/>
            <person name="Goodwin L."/>
            <person name="Thompson L.S."/>
            <person name="Brettin T."/>
            <person name="Detter J.C."/>
            <person name="Han C."/>
            <person name="Schmutz J."/>
            <person name="Larimer F."/>
            <person name="Land M."/>
            <person name="Hauser L."/>
            <person name="Kyrpides N."/>
            <person name="Kim E."/>
            <person name="Stephens C."/>
            <person name="Richardson P."/>
        </authorList>
    </citation>
    <scope>NUCLEOTIDE SEQUENCE [LARGE SCALE GENOMIC DNA]</scope>
    <source>
        <strain evidence="1">K31</strain>
    </source>
</reference>
<protein>
    <submittedName>
        <fullName evidence="1">Uncharacterized protein</fullName>
    </submittedName>
</protein>
<dbReference type="OrthoDB" id="7189383at2"/>
<proteinExistence type="predicted"/>
<dbReference type="KEGG" id="cak:Caul_0129"/>
<dbReference type="EMBL" id="CP000927">
    <property type="protein sequence ID" value="ABZ69267.1"/>
    <property type="molecule type" value="Genomic_DNA"/>
</dbReference>
<gene>
    <name evidence="1" type="ordered locus">Caul_0129</name>
</gene>
<dbReference type="STRING" id="366602.Caul_0129"/>
<sequence length="129" mass="13856">MIVEAAIVLCLTNATDTAVFGRVRDGRFKTTSAKLSGTSLTYREPLAEAPFPSVAAGQTDCASVDALTLARPQLVLWSRQPVVDTTTGVPVEHEGDAMCRPATSPRAGQRLTFVYRKTLLGLSTCKETR</sequence>
<evidence type="ECO:0000313" key="1">
    <source>
        <dbReference type="EMBL" id="ABZ69267.1"/>
    </source>
</evidence>
<accession>B0T298</accession>
<organism evidence="1">
    <name type="scientific">Caulobacter sp. (strain K31)</name>
    <dbReference type="NCBI Taxonomy" id="366602"/>
    <lineage>
        <taxon>Bacteria</taxon>
        <taxon>Pseudomonadati</taxon>
        <taxon>Pseudomonadota</taxon>
        <taxon>Alphaproteobacteria</taxon>
        <taxon>Caulobacterales</taxon>
        <taxon>Caulobacteraceae</taxon>
        <taxon>Caulobacter</taxon>
    </lineage>
</organism>
<name>B0T298_CAUSK</name>
<dbReference type="HOGENOM" id="CLU_1944851_0_0_5"/>